<evidence type="ECO:0000256" key="2">
    <source>
        <dbReference type="ARBA" id="ARBA00022827"/>
    </source>
</evidence>
<keyword evidence="1" id="KW-0285">Flavoprotein</keyword>
<sequence length="351" mass="37568">MSHDFDASAALLEQVNHALNSATPLRIQGSGSKAHLGRATTGEVLDTRTHRGIVSYDPTELVLTARAGTPLSEIEAALDANQQMLPCEPPHLGSGATLGGMVASGLSGPRRPWAGSVRDQVLGTRVITGQGKLLRFGGEVMKNVAGYDLSRLLAGSFGCLGLLAEVSLKVLPKPRQVLSLRLEVDARHALNKLAEWGQQPLPISAASHDGQALHLRLEGGEGSVQAARQRLGGDEIDSAYWLDLREQRLPFFAGTGALWRLSLPTNSGLLDLPGQQLIDWGGAQRWLKSDASGELIQRTLAQAGGHATGFVAGQEQPFQPLAAPLLRYQRQLKNQLDPQGIFNPGRMYAEV</sequence>
<proteinExistence type="predicted"/>
<dbReference type="PANTHER" id="PTHR11748">
    <property type="entry name" value="D-LACTATE DEHYDROGENASE"/>
    <property type="match status" value="1"/>
</dbReference>
<dbReference type="Pfam" id="PF01565">
    <property type="entry name" value="FAD_binding_4"/>
    <property type="match status" value="1"/>
</dbReference>
<dbReference type="SUPFAM" id="SSF55103">
    <property type="entry name" value="FAD-linked oxidases, C-terminal domain"/>
    <property type="match status" value="1"/>
</dbReference>
<dbReference type="InterPro" id="IPR006094">
    <property type="entry name" value="Oxid_FAD_bind_N"/>
</dbReference>
<dbReference type="NCBIfam" id="NF008439">
    <property type="entry name" value="PRK11282.1"/>
    <property type="match status" value="1"/>
</dbReference>
<gene>
    <name evidence="3" type="primary">glcE</name>
    <name evidence="3" type="ORF">POT9AD_2624</name>
</gene>
<accession>A0A653B5Y3</accession>
<dbReference type="InterPro" id="IPR036318">
    <property type="entry name" value="FAD-bd_PCMH-like_sf"/>
</dbReference>
<dbReference type="InterPro" id="IPR016169">
    <property type="entry name" value="FAD-bd_PCMH_sub2"/>
</dbReference>
<dbReference type="SUPFAM" id="SSF56176">
    <property type="entry name" value="FAD-binding/transporter-associated domain-like"/>
    <property type="match status" value="1"/>
</dbReference>
<name>A0A653B5Y3_ECTOL</name>
<keyword evidence="2" id="KW-0274">FAD</keyword>
<dbReference type="GO" id="GO:0003824">
    <property type="term" value="F:catalytic activity"/>
    <property type="evidence" value="ECO:0007669"/>
    <property type="project" value="InterPro"/>
</dbReference>
<protein>
    <submittedName>
        <fullName evidence="3">Glycolate oxidase FAD binding subunit</fullName>
    </submittedName>
</protein>
<organism evidence="3">
    <name type="scientific">Ectopseudomonas oleovorans</name>
    <name type="common">Pseudomonas oleovorans</name>
    <dbReference type="NCBI Taxonomy" id="301"/>
    <lineage>
        <taxon>Bacteria</taxon>
        <taxon>Pseudomonadati</taxon>
        <taxon>Pseudomonadota</taxon>
        <taxon>Gammaproteobacteria</taxon>
        <taxon>Pseudomonadales</taxon>
        <taxon>Pseudomonadaceae</taxon>
        <taxon>Ectopseudomonas</taxon>
    </lineage>
</organism>
<dbReference type="EMBL" id="LR130779">
    <property type="protein sequence ID" value="VDN63599.1"/>
    <property type="molecule type" value="Genomic_DNA"/>
</dbReference>
<evidence type="ECO:0000256" key="1">
    <source>
        <dbReference type="ARBA" id="ARBA00022630"/>
    </source>
</evidence>
<reference evidence="3" key="1">
    <citation type="submission" date="2018-11" db="EMBL/GenBank/DDBJ databases">
        <authorList>
            <consortium name="Genoscope - CEA"/>
            <person name="William W."/>
        </authorList>
    </citation>
    <scope>NUCLEOTIDE SEQUENCE [LARGE SCALE GENOMIC DNA]</scope>
    <source>
        <strain evidence="3">T9AD</strain>
    </source>
</reference>
<dbReference type="PANTHER" id="PTHR11748:SF103">
    <property type="entry name" value="GLYCOLATE OXIDASE SUBUNIT GLCE"/>
    <property type="match status" value="1"/>
</dbReference>
<dbReference type="InterPro" id="IPR016164">
    <property type="entry name" value="FAD-linked_Oxase-like_C"/>
</dbReference>
<dbReference type="GO" id="GO:0071949">
    <property type="term" value="F:FAD binding"/>
    <property type="evidence" value="ECO:0007669"/>
    <property type="project" value="InterPro"/>
</dbReference>
<evidence type="ECO:0000313" key="3">
    <source>
        <dbReference type="EMBL" id="VDN63599.1"/>
    </source>
</evidence>
<dbReference type="AlphaFoldDB" id="A0A653B5Y3"/>
<dbReference type="PROSITE" id="PS51387">
    <property type="entry name" value="FAD_PCMH"/>
    <property type="match status" value="1"/>
</dbReference>
<dbReference type="OrthoDB" id="9811557at2"/>
<dbReference type="Gene3D" id="3.30.465.10">
    <property type="match status" value="1"/>
</dbReference>
<dbReference type="InterPro" id="IPR016166">
    <property type="entry name" value="FAD-bd_PCMH"/>
</dbReference>